<feature type="compositionally biased region" description="Polar residues" evidence="1">
    <location>
        <begin position="401"/>
        <end position="415"/>
    </location>
</feature>
<dbReference type="AlphaFoldDB" id="A0A5C5WGW5"/>
<evidence type="ECO:0000256" key="2">
    <source>
        <dbReference type="SAM" id="Phobius"/>
    </source>
</evidence>
<evidence type="ECO:0000313" key="4">
    <source>
        <dbReference type="Proteomes" id="UP000316598"/>
    </source>
</evidence>
<accession>A0A5C5WGW5</accession>
<keyword evidence="4" id="KW-1185">Reference proteome</keyword>
<feature type="region of interest" description="Disordered" evidence="1">
    <location>
        <begin position="391"/>
        <end position="429"/>
    </location>
</feature>
<organism evidence="3 4">
    <name type="scientific">Rubripirellula amarantea</name>
    <dbReference type="NCBI Taxonomy" id="2527999"/>
    <lineage>
        <taxon>Bacteria</taxon>
        <taxon>Pseudomonadati</taxon>
        <taxon>Planctomycetota</taxon>
        <taxon>Planctomycetia</taxon>
        <taxon>Pirellulales</taxon>
        <taxon>Pirellulaceae</taxon>
        <taxon>Rubripirellula</taxon>
    </lineage>
</organism>
<reference evidence="3 4" key="1">
    <citation type="submission" date="2019-02" db="EMBL/GenBank/DDBJ databases">
        <title>Deep-cultivation of Planctomycetes and their phenomic and genomic characterization uncovers novel biology.</title>
        <authorList>
            <person name="Wiegand S."/>
            <person name="Jogler M."/>
            <person name="Boedeker C."/>
            <person name="Pinto D."/>
            <person name="Vollmers J."/>
            <person name="Rivas-Marin E."/>
            <person name="Kohn T."/>
            <person name="Peeters S.H."/>
            <person name="Heuer A."/>
            <person name="Rast P."/>
            <person name="Oberbeckmann S."/>
            <person name="Bunk B."/>
            <person name="Jeske O."/>
            <person name="Meyerdierks A."/>
            <person name="Storesund J.E."/>
            <person name="Kallscheuer N."/>
            <person name="Luecker S."/>
            <person name="Lage O.M."/>
            <person name="Pohl T."/>
            <person name="Merkel B.J."/>
            <person name="Hornburger P."/>
            <person name="Mueller R.-W."/>
            <person name="Bruemmer F."/>
            <person name="Labrenz M."/>
            <person name="Spormann A.M."/>
            <person name="Op Den Camp H."/>
            <person name="Overmann J."/>
            <person name="Amann R."/>
            <person name="Jetten M.S.M."/>
            <person name="Mascher T."/>
            <person name="Medema M.H."/>
            <person name="Devos D.P."/>
            <person name="Kaster A.-K."/>
            <person name="Ovreas L."/>
            <person name="Rohde M."/>
            <person name="Galperin M.Y."/>
            <person name="Jogler C."/>
        </authorList>
    </citation>
    <scope>NUCLEOTIDE SEQUENCE [LARGE SCALE GENOMIC DNA]</scope>
    <source>
        <strain evidence="3 4">Pla22</strain>
    </source>
</reference>
<proteinExistence type="predicted"/>
<gene>
    <name evidence="3" type="ORF">Pla22_45460</name>
</gene>
<name>A0A5C5WGW5_9BACT</name>
<feature type="region of interest" description="Disordered" evidence="1">
    <location>
        <begin position="443"/>
        <end position="470"/>
    </location>
</feature>
<keyword evidence="2" id="KW-0812">Transmembrane</keyword>
<keyword evidence="2" id="KW-1133">Transmembrane helix</keyword>
<evidence type="ECO:0000313" key="3">
    <source>
        <dbReference type="EMBL" id="TWT49351.1"/>
    </source>
</evidence>
<evidence type="ECO:0000256" key="1">
    <source>
        <dbReference type="SAM" id="MobiDB-lite"/>
    </source>
</evidence>
<keyword evidence="2" id="KW-0472">Membrane</keyword>
<dbReference type="Proteomes" id="UP000316598">
    <property type="component" value="Unassembled WGS sequence"/>
</dbReference>
<feature type="compositionally biased region" description="Low complexity" evidence="1">
    <location>
        <begin position="391"/>
        <end position="400"/>
    </location>
</feature>
<protein>
    <recommendedName>
        <fullName evidence="5">Tetratricopeptide repeat protein</fullName>
    </recommendedName>
</protein>
<feature type="transmembrane region" description="Helical" evidence="2">
    <location>
        <begin position="21"/>
        <end position="42"/>
    </location>
</feature>
<comment type="caution">
    <text evidence="3">The sequence shown here is derived from an EMBL/GenBank/DDBJ whole genome shotgun (WGS) entry which is preliminary data.</text>
</comment>
<sequence precursor="true">MSNIGIGFVKLTKHKTAKRRALLNQIAAIAAFGMISGASAMAQDANMRPTRLPPTKSTINTASPASATPAANITAKANATALSHDAARSSLTTSVSSVSAPSKRWLKTSTSNATLVKARAMIEQARVEYASKAWVSAENSAWHAVQLCAQAIDQDNTEPGSVLAIDQFRKAKLAITEARDFGGLYGPVDSASVKRIAKAHQTKLLSQHGASELTATQASEYYLDYARVELAQIAADSVESAEAMDMLAATYLARGDEKLLPNETSLCLRRAALQGQPQNADLAARLGAQLTDVGLLDEAHWALQHSLGISYQTDTAQRLATVLRRKGDTRQADIVLTELHHNTAAGPTSIAAADPRVPAITRLSPEEFAALSGPVQQHHNASIQSPNNMVAAAPASAPTPQTGSLQTGSPQSTAPTLGATKSDASSGIRNPFRFAGARLNVSETQVATTPADADASSAQSTEETKKPNMFQRWFSTFRRTP</sequence>
<evidence type="ECO:0008006" key="5">
    <source>
        <dbReference type="Google" id="ProtNLM"/>
    </source>
</evidence>
<dbReference type="EMBL" id="SJPI01000003">
    <property type="protein sequence ID" value="TWT49351.1"/>
    <property type="molecule type" value="Genomic_DNA"/>
</dbReference>
<feature type="compositionally biased region" description="Low complexity" evidence="1">
    <location>
        <begin position="447"/>
        <end position="461"/>
    </location>
</feature>